<sequence length="678" mass="75350">MASLVPDDVLDKLPDQIMYPYAEPYDLQKHVLSSCQLREPTVTKRGKTYKVGKGDCRSEINDTKKQIEISCKIIPLGFLSSFHEWSPDLPSPSIGISDKPLTTALGVCPHLWHASYGSGDNASHGDLGSSVSHTLERVLCSVRPVTSSGIITGSEDNVSHGDLGSSVSHTLERVLLCSVRPGVRTMFPMATWVRVSLILCVFGALKEFRPSEPYVTHYLVGPWKNFTDEQVNQEMFPVGTYSYLSLLVVVFLVTDLVRYKPVIVIEGLSGIITWCLLTWGTNMATMQLLAVREIAALGLYARTRLSECFVDTSAVQFFYGLFSATEVAYYTYIYAQVDKKHYQKVTSHTRTAYLLGRAVSGVVSQILVSLELMDYHQLNYLTLGGMCLATLWSLLLPPAKSSIYFHRKASDDWIGEENLAMNNMEDPPPARDIITASESTSLNNRSRLVIAYTYLWRDFVDAFTRWYVIKWSLWWALATCGYYQASSGGSCLTCLGLNYVQLLWETILKENNESNSQLLNGGVEALYTIIGAGAALCCGWLRLNWRRAGEICLAVCSLVEGSVLIVAATCNSMWVAYTCHIVFGVMFNTMITIANAEVAKEIREDSYGLIFGLNTFLALVLQTILTIVVAGGSGLALPAREQFLVYGGYFLVLGVAFFCMAVYTLCCKKWSKPEPWFI</sequence>
<protein>
    <recommendedName>
        <fullName evidence="10">Thiamine transporter 1</fullName>
    </recommendedName>
</protein>
<dbReference type="GO" id="GO:0005886">
    <property type="term" value="C:plasma membrane"/>
    <property type="evidence" value="ECO:0007669"/>
    <property type="project" value="TreeGrafter"/>
</dbReference>
<accession>A0A7R9AZ22</accession>
<evidence type="ECO:0000256" key="7">
    <source>
        <dbReference type="ARBA" id="ARBA00023180"/>
    </source>
</evidence>
<evidence type="ECO:0000256" key="8">
    <source>
        <dbReference type="SAM" id="Phobius"/>
    </source>
</evidence>
<organism evidence="9">
    <name type="scientific">Timema shepardi</name>
    <name type="common">Walking stick</name>
    <dbReference type="NCBI Taxonomy" id="629360"/>
    <lineage>
        <taxon>Eukaryota</taxon>
        <taxon>Metazoa</taxon>
        <taxon>Ecdysozoa</taxon>
        <taxon>Arthropoda</taxon>
        <taxon>Hexapoda</taxon>
        <taxon>Insecta</taxon>
        <taxon>Pterygota</taxon>
        <taxon>Neoptera</taxon>
        <taxon>Polyneoptera</taxon>
        <taxon>Phasmatodea</taxon>
        <taxon>Timematodea</taxon>
        <taxon>Timematoidea</taxon>
        <taxon>Timematidae</taxon>
        <taxon>Timema</taxon>
    </lineage>
</organism>
<evidence type="ECO:0000256" key="5">
    <source>
        <dbReference type="ARBA" id="ARBA00022989"/>
    </source>
</evidence>
<keyword evidence="3 8" id="KW-0812">Transmembrane</keyword>
<evidence type="ECO:0000256" key="3">
    <source>
        <dbReference type="ARBA" id="ARBA00022692"/>
    </source>
</evidence>
<evidence type="ECO:0000256" key="4">
    <source>
        <dbReference type="ARBA" id="ARBA00022954"/>
    </source>
</evidence>
<name>A0A7R9AZ22_TIMSH</name>
<feature type="transmembrane region" description="Helical" evidence="8">
    <location>
        <begin position="378"/>
        <end position="397"/>
    </location>
</feature>
<feature type="transmembrane region" description="Helical" evidence="8">
    <location>
        <begin position="354"/>
        <end position="372"/>
    </location>
</feature>
<comment type="subcellular location">
    <subcellularLocation>
        <location evidence="1">Membrane</location>
    </subcellularLocation>
</comment>
<dbReference type="NCBIfam" id="TIGR00806">
    <property type="entry name" value="rfc"/>
    <property type="match status" value="1"/>
</dbReference>
<feature type="transmembrane region" description="Helical" evidence="8">
    <location>
        <begin position="261"/>
        <end position="279"/>
    </location>
</feature>
<keyword evidence="6 8" id="KW-0472">Membrane</keyword>
<evidence type="ECO:0000313" key="9">
    <source>
        <dbReference type="EMBL" id="CAD7263170.1"/>
    </source>
</evidence>
<dbReference type="EMBL" id="OC003345">
    <property type="protein sequence ID" value="CAD7263170.1"/>
    <property type="molecule type" value="Genomic_DNA"/>
</dbReference>
<dbReference type="InterPro" id="IPR036259">
    <property type="entry name" value="MFS_trans_sf"/>
</dbReference>
<feature type="transmembrane region" description="Helical" evidence="8">
    <location>
        <begin position="551"/>
        <end position="568"/>
    </location>
</feature>
<feature type="transmembrane region" description="Helical" evidence="8">
    <location>
        <begin position="643"/>
        <end position="666"/>
    </location>
</feature>
<evidence type="ECO:0000256" key="6">
    <source>
        <dbReference type="ARBA" id="ARBA00023136"/>
    </source>
</evidence>
<evidence type="ECO:0008006" key="10">
    <source>
        <dbReference type="Google" id="ProtNLM"/>
    </source>
</evidence>
<dbReference type="SUPFAM" id="SSF103473">
    <property type="entry name" value="MFS general substrate transporter"/>
    <property type="match status" value="1"/>
</dbReference>
<dbReference type="InterPro" id="IPR002666">
    <property type="entry name" value="Folate_carrier"/>
</dbReference>
<dbReference type="AlphaFoldDB" id="A0A7R9AZ22"/>
<dbReference type="PANTHER" id="PTHR10686">
    <property type="entry name" value="FOLATE TRANSPORTER"/>
    <property type="match status" value="1"/>
</dbReference>
<dbReference type="FunFam" id="1.20.1250.20:FF:000298">
    <property type="entry name" value="Thiamine transporter"/>
    <property type="match status" value="1"/>
</dbReference>
<feature type="transmembrane region" description="Helical" evidence="8">
    <location>
        <begin position="608"/>
        <end position="631"/>
    </location>
</feature>
<reference evidence="9" key="1">
    <citation type="submission" date="2020-11" db="EMBL/GenBank/DDBJ databases">
        <authorList>
            <person name="Tran Van P."/>
        </authorList>
    </citation>
    <scope>NUCLEOTIDE SEQUENCE</scope>
</reference>
<keyword evidence="5 8" id="KW-1133">Transmembrane helix</keyword>
<gene>
    <name evidence="9" type="ORF">TSIB3V08_LOCUS7257</name>
</gene>
<dbReference type="GO" id="GO:0005542">
    <property type="term" value="F:folic acid binding"/>
    <property type="evidence" value="ECO:0007669"/>
    <property type="project" value="UniProtKB-KW"/>
</dbReference>
<keyword evidence="4" id="KW-0290">Folate-binding</keyword>
<proteinExistence type="inferred from homology"/>
<keyword evidence="7" id="KW-0325">Glycoprotein</keyword>
<dbReference type="GO" id="GO:0090482">
    <property type="term" value="F:vitamin transmembrane transporter activity"/>
    <property type="evidence" value="ECO:0007669"/>
    <property type="project" value="InterPro"/>
</dbReference>
<feature type="transmembrane region" description="Helical" evidence="8">
    <location>
        <begin position="235"/>
        <end position="254"/>
    </location>
</feature>
<feature type="transmembrane region" description="Helical" evidence="8">
    <location>
        <begin position="314"/>
        <end position="333"/>
    </location>
</feature>
<evidence type="ECO:0000256" key="2">
    <source>
        <dbReference type="ARBA" id="ARBA00005773"/>
    </source>
</evidence>
<evidence type="ECO:0000256" key="1">
    <source>
        <dbReference type="ARBA" id="ARBA00004370"/>
    </source>
</evidence>
<dbReference type="Pfam" id="PF01770">
    <property type="entry name" value="Folate_carrier"/>
    <property type="match status" value="2"/>
</dbReference>
<feature type="transmembrane region" description="Helical" evidence="8">
    <location>
        <begin position="574"/>
        <end position="596"/>
    </location>
</feature>
<comment type="similarity">
    <text evidence="2">Belongs to the reduced folate carrier (RFC) transporter (TC 2.A.48) family.</text>
</comment>
<dbReference type="PANTHER" id="PTHR10686:SF18">
    <property type="entry name" value="IP11787P-RELATED"/>
    <property type="match status" value="1"/>
</dbReference>
<dbReference type="Gene3D" id="1.20.1250.20">
    <property type="entry name" value="MFS general substrate transporter like domains"/>
    <property type="match status" value="1"/>
</dbReference>